<reference evidence="1" key="1">
    <citation type="submission" date="2019-03" db="EMBL/GenBank/DDBJ databases">
        <title>Single cell metagenomics reveals metabolic interactions within the superorganism composed of flagellate Streblomastix strix and complex community of Bacteroidetes bacteria on its surface.</title>
        <authorList>
            <person name="Treitli S.C."/>
            <person name="Kolisko M."/>
            <person name="Husnik F."/>
            <person name="Keeling P."/>
            <person name="Hampl V."/>
        </authorList>
    </citation>
    <scope>NUCLEOTIDE SEQUENCE</scope>
    <source>
        <strain evidence="1">STM</strain>
    </source>
</reference>
<protein>
    <recommendedName>
        <fullName evidence="2">DUF3876 domain-containing protein</fullName>
    </recommendedName>
</protein>
<sequence>MTVIKTKKYRKFDLNGLTGNWESVNLNPTVMIYHNKNNYLLSIIHMDETTEQAHPATYEIQEDENGFYIWYNLKRVSIGYDAQLDILNLSSLGDYLRN</sequence>
<evidence type="ECO:0000313" key="1">
    <source>
        <dbReference type="EMBL" id="KAA6336786.1"/>
    </source>
</evidence>
<dbReference type="EMBL" id="SNRY01000761">
    <property type="protein sequence ID" value="KAA6336786.1"/>
    <property type="molecule type" value="Genomic_DNA"/>
</dbReference>
<proteinExistence type="predicted"/>
<dbReference type="AlphaFoldDB" id="A0A5J4RSA2"/>
<evidence type="ECO:0008006" key="2">
    <source>
        <dbReference type="Google" id="ProtNLM"/>
    </source>
</evidence>
<dbReference type="Pfam" id="PF12992">
    <property type="entry name" value="DUF3876"/>
    <property type="match status" value="1"/>
</dbReference>
<dbReference type="InterPro" id="IPR024452">
    <property type="entry name" value="DUF3876"/>
</dbReference>
<gene>
    <name evidence="1" type="ORF">EZS27_015085</name>
</gene>
<name>A0A5J4RSA2_9ZZZZ</name>
<accession>A0A5J4RSA2</accession>
<comment type="caution">
    <text evidence="1">The sequence shown here is derived from an EMBL/GenBank/DDBJ whole genome shotgun (WGS) entry which is preliminary data.</text>
</comment>
<organism evidence="1">
    <name type="scientific">termite gut metagenome</name>
    <dbReference type="NCBI Taxonomy" id="433724"/>
    <lineage>
        <taxon>unclassified sequences</taxon>
        <taxon>metagenomes</taxon>
        <taxon>organismal metagenomes</taxon>
    </lineage>
</organism>